<accession>A0ABV8RPK2</accession>
<evidence type="ECO:0000313" key="2">
    <source>
        <dbReference type="Proteomes" id="UP001595828"/>
    </source>
</evidence>
<dbReference type="InterPro" id="IPR009282">
    <property type="entry name" value="DUF937"/>
</dbReference>
<dbReference type="EMBL" id="JBHSDR010000004">
    <property type="protein sequence ID" value="MFC4294817.1"/>
    <property type="molecule type" value="Genomic_DNA"/>
</dbReference>
<dbReference type="Proteomes" id="UP001595828">
    <property type="component" value="Unassembled WGS sequence"/>
</dbReference>
<reference evidence="2" key="1">
    <citation type="journal article" date="2019" name="Int. J. Syst. Evol. Microbiol.">
        <title>The Global Catalogue of Microorganisms (GCM) 10K type strain sequencing project: providing services to taxonomists for standard genome sequencing and annotation.</title>
        <authorList>
            <consortium name="The Broad Institute Genomics Platform"/>
            <consortium name="The Broad Institute Genome Sequencing Center for Infectious Disease"/>
            <person name="Wu L."/>
            <person name="Ma J."/>
        </authorList>
    </citation>
    <scope>NUCLEOTIDE SEQUENCE [LARGE SCALE GENOMIC DNA]</scope>
    <source>
        <strain evidence="2">CGMCC 1.12989</strain>
    </source>
</reference>
<dbReference type="Pfam" id="PF06078">
    <property type="entry name" value="DUF937"/>
    <property type="match status" value="1"/>
</dbReference>
<proteinExistence type="predicted"/>
<organism evidence="1 2">
    <name type="scientific">Novosphingobium tardum</name>
    <dbReference type="NCBI Taxonomy" id="1538021"/>
    <lineage>
        <taxon>Bacteria</taxon>
        <taxon>Pseudomonadati</taxon>
        <taxon>Pseudomonadota</taxon>
        <taxon>Alphaproteobacteria</taxon>
        <taxon>Sphingomonadales</taxon>
        <taxon>Sphingomonadaceae</taxon>
        <taxon>Novosphingobium</taxon>
    </lineage>
</organism>
<comment type="caution">
    <text evidence="1">The sequence shown here is derived from an EMBL/GenBank/DDBJ whole genome shotgun (WGS) entry which is preliminary data.</text>
</comment>
<gene>
    <name evidence="1" type="ORF">ACFO0A_07045</name>
</gene>
<dbReference type="RefSeq" id="WP_379538304.1">
    <property type="nucleotide sequence ID" value="NZ_JBHSDR010000004.1"/>
</dbReference>
<sequence>MNISDILQGSGGIEAMANQLGITPQEAERGAGALLPSILHGFGQRAQPDAASGGGGLEDVLGQLGGGNLAANVTSPGPTEVDKGNKILGHIFGSKAVSRQVAGEAAPAAGLDPAILKKMLPILAMLVGGYLSNRSREGGSGGLGGVLGSIIGGLAGGRAGGGMGGGLGSVLGGMLGSKL</sequence>
<name>A0ABV8RPK2_9SPHN</name>
<keyword evidence="2" id="KW-1185">Reference proteome</keyword>
<evidence type="ECO:0000313" key="1">
    <source>
        <dbReference type="EMBL" id="MFC4294817.1"/>
    </source>
</evidence>
<protein>
    <submittedName>
        <fullName evidence="1">DUF937 domain-containing protein</fullName>
    </submittedName>
</protein>